<evidence type="ECO:0000259" key="3">
    <source>
        <dbReference type="PROSITE" id="PS01031"/>
    </source>
</evidence>
<gene>
    <name evidence="4" type="primary">hspX</name>
    <name evidence="4" type="ORF">GCM10017559_04030</name>
</gene>
<dbReference type="InterPro" id="IPR008978">
    <property type="entry name" value="HSP20-like_chaperone"/>
</dbReference>
<dbReference type="SUPFAM" id="SSF49764">
    <property type="entry name" value="HSP20-like chaperones"/>
    <property type="match status" value="1"/>
</dbReference>
<dbReference type="Pfam" id="PF00011">
    <property type="entry name" value="HSP20"/>
    <property type="match status" value="1"/>
</dbReference>
<evidence type="ECO:0000313" key="4">
    <source>
        <dbReference type="EMBL" id="GAA2987425.1"/>
    </source>
</evidence>
<dbReference type="RefSeq" id="WP_344887325.1">
    <property type="nucleotide sequence ID" value="NZ_BAAAWD010000002.1"/>
</dbReference>
<organism evidence="4 5">
    <name type="scientific">Streptosporangium longisporum</name>
    <dbReference type="NCBI Taxonomy" id="46187"/>
    <lineage>
        <taxon>Bacteria</taxon>
        <taxon>Bacillati</taxon>
        <taxon>Actinomycetota</taxon>
        <taxon>Actinomycetes</taxon>
        <taxon>Streptosporangiales</taxon>
        <taxon>Streptosporangiaceae</taxon>
        <taxon>Streptosporangium</taxon>
    </lineage>
</organism>
<sequence length="142" mass="15721">MTTLVRREPKGLFPEIFDWLEGPLAGFRPAIGPSIRFEDYVKDGRYVLLAELPGIDPDKDLEITLTDGVLAVHAERHHEDKDAHRTEFRYGALTRSIVLPAGADPKDVTAVYDKGLLEISVKLDDGKGEGVRIPVGKARTTE</sequence>
<keyword evidence="5" id="KW-1185">Reference proteome</keyword>
<protein>
    <submittedName>
        <fullName evidence="4">Alpha-crystallin HspX</fullName>
    </submittedName>
</protein>
<dbReference type="PANTHER" id="PTHR11527">
    <property type="entry name" value="HEAT-SHOCK PROTEIN 20 FAMILY MEMBER"/>
    <property type="match status" value="1"/>
</dbReference>
<reference evidence="4 5" key="1">
    <citation type="journal article" date="2019" name="Int. J. Syst. Evol. Microbiol.">
        <title>The Global Catalogue of Microorganisms (GCM) 10K type strain sequencing project: providing services to taxonomists for standard genome sequencing and annotation.</title>
        <authorList>
            <consortium name="The Broad Institute Genomics Platform"/>
            <consortium name="The Broad Institute Genome Sequencing Center for Infectious Disease"/>
            <person name="Wu L."/>
            <person name="Ma J."/>
        </authorList>
    </citation>
    <scope>NUCLEOTIDE SEQUENCE [LARGE SCALE GENOMIC DNA]</scope>
    <source>
        <strain evidence="4 5">JCM 3106</strain>
    </source>
</reference>
<dbReference type="InterPro" id="IPR031107">
    <property type="entry name" value="Small_HSP"/>
</dbReference>
<feature type="domain" description="SHSP" evidence="3">
    <location>
        <begin position="26"/>
        <end position="138"/>
    </location>
</feature>
<dbReference type="Proteomes" id="UP001499930">
    <property type="component" value="Unassembled WGS sequence"/>
</dbReference>
<proteinExistence type="inferred from homology"/>
<evidence type="ECO:0000313" key="5">
    <source>
        <dbReference type="Proteomes" id="UP001499930"/>
    </source>
</evidence>
<dbReference type="CDD" id="cd06464">
    <property type="entry name" value="ACD_sHsps-like"/>
    <property type="match status" value="1"/>
</dbReference>
<evidence type="ECO:0000256" key="1">
    <source>
        <dbReference type="PROSITE-ProRule" id="PRU00285"/>
    </source>
</evidence>
<dbReference type="EMBL" id="BAAAWD010000002">
    <property type="protein sequence ID" value="GAA2987425.1"/>
    <property type="molecule type" value="Genomic_DNA"/>
</dbReference>
<dbReference type="PROSITE" id="PS01031">
    <property type="entry name" value="SHSP"/>
    <property type="match status" value="1"/>
</dbReference>
<accession>A0ABN3XRK5</accession>
<comment type="caution">
    <text evidence="4">The sequence shown here is derived from an EMBL/GenBank/DDBJ whole genome shotgun (WGS) entry which is preliminary data.</text>
</comment>
<dbReference type="InterPro" id="IPR002068">
    <property type="entry name" value="A-crystallin/Hsp20_dom"/>
</dbReference>
<name>A0ABN3XRK5_9ACTN</name>
<evidence type="ECO:0000256" key="2">
    <source>
        <dbReference type="RuleBase" id="RU003616"/>
    </source>
</evidence>
<dbReference type="Gene3D" id="2.60.40.790">
    <property type="match status" value="1"/>
</dbReference>
<comment type="similarity">
    <text evidence="1 2">Belongs to the small heat shock protein (HSP20) family.</text>
</comment>